<organism evidence="1">
    <name type="scientific">Arundo donax</name>
    <name type="common">Giant reed</name>
    <name type="synonym">Donax arundinaceus</name>
    <dbReference type="NCBI Taxonomy" id="35708"/>
    <lineage>
        <taxon>Eukaryota</taxon>
        <taxon>Viridiplantae</taxon>
        <taxon>Streptophyta</taxon>
        <taxon>Embryophyta</taxon>
        <taxon>Tracheophyta</taxon>
        <taxon>Spermatophyta</taxon>
        <taxon>Magnoliopsida</taxon>
        <taxon>Liliopsida</taxon>
        <taxon>Poales</taxon>
        <taxon>Poaceae</taxon>
        <taxon>PACMAD clade</taxon>
        <taxon>Arundinoideae</taxon>
        <taxon>Arundineae</taxon>
        <taxon>Arundo</taxon>
    </lineage>
</organism>
<dbReference type="AlphaFoldDB" id="A0A0A9TXK7"/>
<dbReference type="EMBL" id="GBRH01281908">
    <property type="protein sequence ID" value="JAD15987.1"/>
    <property type="molecule type" value="Transcribed_RNA"/>
</dbReference>
<reference evidence="1" key="1">
    <citation type="submission" date="2014-09" db="EMBL/GenBank/DDBJ databases">
        <authorList>
            <person name="Magalhaes I.L.F."/>
            <person name="Oliveira U."/>
            <person name="Santos F.R."/>
            <person name="Vidigal T.H.D.A."/>
            <person name="Brescovit A.D."/>
            <person name="Santos A.J."/>
        </authorList>
    </citation>
    <scope>NUCLEOTIDE SEQUENCE</scope>
    <source>
        <tissue evidence="1">Shoot tissue taken approximately 20 cm above the soil surface</tissue>
    </source>
</reference>
<protein>
    <submittedName>
        <fullName evidence="1">Uncharacterized protein</fullName>
    </submittedName>
</protein>
<reference evidence="1" key="2">
    <citation type="journal article" date="2015" name="Data Brief">
        <title>Shoot transcriptome of the giant reed, Arundo donax.</title>
        <authorList>
            <person name="Barrero R.A."/>
            <person name="Guerrero F.D."/>
            <person name="Moolhuijzen P."/>
            <person name="Goolsby J.A."/>
            <person name="Tidwell J."/>
            <person name="Bellgard S.E."/>
            <person name="Bellgard M.I."/>
        </authorList>
    </citation>
    <scope>NUCLEOTIDE SEQUENCE</scope>
    <source>
        <tissue evidence="1">Shoot tissue taken approximately 20 cm above the soil surface</tissue>
    </source>
</reference>
<accession>A0A0A9TXK7</accession>
<proteinExistence type="predicted"/>
<name>A0A0A9TXK7_ARUDO</name>
<sequence>MVCSFALIWRRIEHQK</sequence>
<evidence type="ECO:0000313" key="1">
    <source>
        <dbReference type="EMBL" id="JAD15987.1"/>
    </source>
</evidence>